<keyword evidence="1" id="KW-1133">Transmembrane helix</keyword>
<feature type="transmembrane region" description="Helical" evidence="1">
    <location>
        <begin position="12"/>
        <end position="34"/>
    </location>
</feature>
<comment type="caution">
    <text evidence="2">The sequence shown here is derived from an EMBL/GenBank/DDBJ whole genome shotgun (WGS) entry which is preliminary data.</text>
</comment>
<protein>
    <submittedName>
        <fullName evidence="2">Uncharacterized protein</fullName>
    </submittedName>
</protein>
<accession>A0ABU4X0K7</accession>
<sequence>MDKTTLVEADINAGHVVIMALEAAGLPVAAAMWLKLREINKWELYIASPDVERHGPTTVIRFIDQVLITIKSEIAISNIIVTNTTNHFVNLLSKDYTPTLRLAKHASSTGFLRMNDFTLGGVEIDSGLVYKIAPHVRASKTAPKANNEAMKKAKALAA</sequence>
<dbReference type="RefSeq" id="WP_320215816.1">
    <property type="nucleotide sequence ID" value="NZ_JAVIIS010000029.1"/>
</dbReference>
<evidence type="ECO:0000256" key="1">
    <source>
        <dbReference type="SAM" id="Phobius"/>
    </source>
</evidence>
<organism evidence="2 3">
    <name type="scientific">Mesorhizobium australafricanum</name>
    <dbReference type="NCBI Taxonomy" id="3072311"/>
    <lineage>
        <taxon>Bacteria</taxon>
        <taxon>Pseudomonadati</taxon>
        <taxon>Pseudomonadota</taxon>
        <taxon>Alphaproteobacteria</taxon>
        <taxon>Hyphomicrobiales</taxon>
        <taxon>Phyllobacteriaceae</taxon>
        <taxon>Mesorhizobium</taxon>
    </lineage>
</organism>
<proteinExistence type="predicted"/>
<keyword evidence="3" id="KW-1185">Reference proteome</keyword>
<dbReference type="Proteomes" id="UP001272097">
    <property type="component" value="Unassembled WGS sequence"/>
</dbReference>
<evidence type="ECO:0000313" key="2">
    <source>
        <dbReference type="EMBL" id="MDX8441852.1"/>
    </source>
</evidence>
<keyword evidence="1" id="KW-0472">Membrane</keyword>
<keyword evidence="1" id="KW-0812">Transmembrane</keyword>
<evidence type="ECO:0000313" key="3">
    <source>
        <dbReference type="Proteomes" id="UP001272097"/>
    </source>
</evidence>
<gene>
    <name evidence="2" type="ORF">RFM51_19885</name>
</gene>
<dbReference type="EMBL" id="JAVIIS010000029">
    <property type="protein sequence ID" value="MDX8441852.1"/>
    <property type="molecule type" value="Genomic_DNA"/>
</dbReference>
<reference evidence="2 3" key="1">
    <citation type="submission" date="2023-08" db="EMBL/GenBank/DDBJ databases">
        <title>Implementing the SeqCode for naming new Mesorhizobium species isolated from Vachellia karroo root nodules.</title>
        <authorList>
            <person name="Van Lill M."/>
        </authorList>
    </citation>
    <scope>NUCLEOTIDE SEQUENCE [LARGE SCALE GENOMIC DNA]</scope>
    <source>
        <strain evidence="2 3">VK3E</strain>
    </source>
</reference>
<name>A0ABU4X0K7_9HYPH</name>